<keyword evidence="3" id="KW-1185">Reference proteome</keyword>
<dbReference type="EMBL" id="RSEJ01000022">
    <property type="protein sequence ID" value="NBI54649.1"/>
    <property type="molecule type" value="Genomic_DNA"/>
</dbReference>
<evidence type="ECO:0000259" key="1">
    <source>
        <dbReference type="Pfam" id="PF04965"/>
    </source>
</evidence>
<dbReference type="Gene3D" id="3.10.450.40">
    <property type="match status" value="1"/>
</dbReference>
<protein>
    <submittedName>
        <fullName evidence="2">Phage baseplate protein</fullName>
    </submittedName>
</protein>
<dbReference type="Pfam" id="PF04965">
    <property type="entry name" value="GPW_gp25"/>
    <property type="match status" value="1"/>
</dbReference>
<dbReference type="SUPFAM" id="SSF160719">
    <property type="entry name" value="gpW/gp25-like"/>
    <property type="match status" value="1"/>
</dbReference>
<accession>A0ABW9YNN4</accession>
<name>A0ABW9YNN4_9GAMM</name>
<dbReference type="InterPro" id="IPR007048">
    <property type="entry name" value="IraD/Gp25-like"/>
</dbReference>
<evidence type="ECO:0000313" key="3">
    <source>
        <dbReference type="Proteomes" id="UP000738517"/>
    </source>
</evidence>
<dbReference type="RefSeq" id="WP_160654885.1">
    <property type="nucleotide sequence ID" value="NZ_RSEJ01000022.1"/>
</dbReference>
<sequence>MKGMNASTGKPLEGIAHLKQSVRDILTTPVGSRVMRREYGSRLFELIDNPTNPESIADIVAETAQALKKWEKRLGVTRVFVASAKPGAVMLTIEGRYKPNGQPITLEGIEVK</sequence>
<reference evidence="2 3" key="1">
    <citation type="journal article" date="2017" name="Int. J. Syst. Evol. Microbiol.">
        <title>Photobacterium alginatilyticum sp. nov., a marine bacterium isolated from bottom seawater.</title>
        <authorList>
            <person name="Wang X."/>
            <person name="Wang Y."/>
            <person name="Yang X."/>
            <person name="Sun H."/>
            <person name="Li B."/>
            <person name="Zhang X.H."/>
        </authorList>
    </citation>
    <scope>NUCLEOTIDE SEQUENCE [LARGE SCALE GENOMIC DNA]</scope>
    <source>
        <strain evidence="2 3">P03D4</strain>
    </source>
</reference>
<evidence type="ECO:0000313" key="2">
    <source>
        <dbReference type="EMBL" id="NBI54649.1"/>
    </source>
</evidence>
<comment type="caution">
    <text evidence="2">The sequence shown here is derived from an EMBL/GenBank/DDBJ whole genome shotgun (WGS) entry which is preliminary data.</text>
</comment>
<proteinExistence type="predicted"/>
<gene>
    <name evidence="2" type="ORF">EIZ48_19225</name>
</gene>
<organism evidence="2 3">
    <name type="scientific">Photobacterium alginatilyticum</name>
    <dbReference type="NCBI Taxonomy" id="1775171"/>
    <lineage>
        <taxon>Bacteria</taxon>
        <taxon>Pseudomonadati</taxon>
        <taxon>Pseudomonadota</taxon>
        <taxon>Gammaproteobacteria</taxon>
        <taxon>Vibrionales</taxon>
        <taxon>Vibrionaceae</taxon>
        <taxon>Photobacterium</taxon>
    </lineage>
</organism>
<dbReference type="Proteomes" id="UP000738517">
    <property type="component" value="Unassembled WGS sequence"/>
</dbReference>
<feature type="domain" description="IraD/Gp25-like" evidence="1">
    <location>
        <begin position="16"/>
        <end position="97"/>
    </location>
</feature>